<reference evidence="2" key="1">
    <citation type="submission" date="2021-01" db="EMBL/GenBank/DDBJ databases">
        <authorList>
            <person name="Zahm M."/>
            <person name="Roques C."/>
            <person name="Cabau C."/>
            <person name="Klopp C."/>
            <person name="Donnadieu C."/>
            <person name="Jouanno E."/>
            <person name="Lampietro C."/>
            <person name="Louis A."/>
            <person name="Herpin A."/>
            <person name="Echchiki A."/>
            <person name="Berthelot C."/>
            <person name="Parey E."/>
            <person name="Roest-Crollius H."/>
            <person name="Braasch I."/>
            <person name="Postlethwait J."/>
            <person name="Bobe J."/>
            <person name="Montfort J."/>
            <person name="Bouchez O."/>
            <person name="Begum T."/>
            <person name="Mejri S."/>
            <person name="Adams A."/>
            <person name="Chen W.-J."/>
            <person name="Guiguen Y."/>
        </authorList>
    </citation>
    <scope>NUCLEOTIDE SEQUENCE</scope>
    <source>
        <tissue evidence="2">Blood</tissue>
    </source>
</reference>
<sequence>MTMKSTAHLCHLVPRLVPGHIGPAKSADSKTATSTYERATAKTSGVRPRWQKAHSLMMSQTRGHSLSTTLC</sequence>
<comment type="caution">
    <text evidence="2">The sequence shown here is derived from an EMBL/GenBank/DDBJ whole genome shotgun (WGS) entry which is preliminary data.</text>
</comment>
<evidence type="ECO:0000313" key="2">
    <source>
        <dbReference type="EMBL" id="KAI1902707.1"/>
    </source>
</evidence>
<protein>
    <submittedName>
        <fullName evidence="2">Uncharacterized protein</fullName>
    </submittedName>
</protein>
<evidence type="ECO:0000313" key="3">
    <source>
        <dbReference type="Proteomes" id="UP000829720"/>
    </source>
</evidence>
<feature type="region of interest" description="Disordered" evidence="1">
    <location>
        <begin position="21"/>
        <end position="51"/>
    </location>
</feature>
<keyword evidence="3" id="KW-1185">Reference proteome</keyword>
<proteinExistence type="predicted"/>
<dbReference type="EMBL" id="JAERUA010000002">
    <property type="protein sequence ID" value="KAI1902707.1"/>
    <property type="molecule type" value="Genomic_DNA"/>
</dbReference>
<gene>
    <name evidence="2" type="ORF">AGOR_G00018790</name>
</gene>
<feature type="compositionally biased region" description="Polar residues" evidence="1">
    <location>
        <begin position="29"/>
        <end position="43"/>
    </location>
</feature>
<organism evidence="2 3">
    <name type="scientific">Albula goreensis</name>
    <dbReference type="NCBI Taxonomy" id="1534307"/>
    <lineage>
        <taxon>Eukaryota</taxon>
        <taxon>Metazoa</taxon>
        <taxon>Chordata</taxon>
        <taxon>Craniata</taxon>
        <taxon>Vertebrata</taxon>
        <taxon>Euteleostomi</taxon>
        <taxon>Actinopterygii</taxon>
        <taxon>Neopterygii</taxon>
        <taxon>Teleostei</taxon>
        <taxon>Albuliformes</taxon>
        <taxon>Albulidae</taxon>
        <taxon>Albula</taxon>
    </lineage>
</organism>
<name>A0A8T3E4Y9_9TELE</name>
<dbReference type="AlphaFoldDB" id="A0A8T3E4Y9"/>
<dbReference type="Proteomes" id="UP000829720">
    <property type="component" value="Unassembled WGS sequence"/>
</dbReference>
<evidence type="ECO:0000256" key="1">
    <source>
        <dbReference type="SAM" id="MobiDB-lite"/>
    </source>
</evidence>
<accession>A0A8T3E4Y9</accession>